<dbReference type="PANTHER" id="PTHR24148:SF73">
    <property type="entry name" value="HET DOMAIN PROTEIN (AFU_ORTHOLOGUE AFUA_8G01020)"/>
    <property type="match status" value="1"/>
</dbReference>
<dbReference type="Proteomes" id="UP000722485">
    <property type="component" value="Unassembled WGS sequence"/>
</dbReference>
<evidence type="ECO:0000313" key="3">
    <source>
        <dbReference type="EMBL" id="KAF7552039.1"/>
    </source>
</evidence>
<proteinExistence type="predicted"/>
<dbReference type="InterPro" id="IPR010730">
    <property type="entry name" value="HET"/>
</dbReference>
<dbReference type="AlphaFoldDB" id="A0A9P5H8H5"/>
<feature type="compositionally biased region" description="Low complexity" evidence="1">
    <location>
        <begin position="489"/>
        <end position="500"/>
    </location>
</feature>
<dbReference type="Pfam" id="PF06985">
    <property type="entry name" value="HET"/>
    <property type="match status" value="1"/>
</dbReference>
<evidence type="ECO:0000256" key="1">
    <source>
        <dbReference type="SAM" id="MobiDB-lite"/>
    </source>
</evidence>
<gene>
    <name evidence="3" type="ORF">G7Z17_g4574</name>
</gene>
<comment type="caution">
    <text evidence="3">The sequence shown here is derived from an EMBL/GenBank/DDBJ whole genome shotgun (WGS) entry which is preliminary data.</text>
</comment>
<reference evidence="3" key="1">
    <citation type="submission" date="2020-03" db="EMBL/GenBank/DDBJ databases">
        <title>Draft Genome Sequence of Cylindrodendrum hubeiense.</title>
        <authorList>
            <person name="Buettner E."/>
            <person name="Kellner H."/>
        </authorList>
    </citation>
    <scope>NUCLEOTIDE SEQUENCE</scope>
    <source>
        <strain evidence="3">IHI 201604</strain>
    </source>
</reference>
<organism evidence="3 4">
    <name type="scientific">Cylindrodendrum hubeiense</name>
    <dbReference type="NCBI Taxonomy" id="595255"/>
    <lineage>
        <taxon>Eukaryota</taxon>
        <taxon>Fungi</taxon>
        <taxon>Dikarya</taxon>
        <taxon>Ascomycota</taxon>
        <taxon>Pezizomycotina</taxon>
        <taxon>Sordariomycetes</taxon>
        <taxon>Hypocreomycetidae</taxon>
        <taxon>Hypocreales</taxon>
        <taxon>Nectriaceae</taxon>
        <taxon>Cylindrodendrum</taxon>
    </lineage>
</organism>
<feature type="domain" description="Heterokaryon incompatibility" evidence="2">
    <location>
        <begin position="49"/>
        <end position="229"/>
    </location>
</feature>
<sequence>MATTSPLYTPLGDPSSNIRLLEINVRDSPRRPRVTCRMRTVSLDSAPPYYALSYVWGDPTERKNIVINSQLVSVTKNLEDALRCAPQLQDIDARPDRTFLLWADAICIDQNNSGERAAQLSLMAKLYQDAECVFAWLGSEDENEAFRALRPVINEINHMNQQDDINGGLLDTFAALQWLSSYPSLCQNDVLVLQNSNIQNIPTLYNACWSAINDLLSREYWSRAWVFQEAVLARRLILACPTSAMVFTDLGSVAMVLDAVQWYLRKLPVVKPDFLGSAVWYFLRDILDWSPIVQIMRERNYRSSVLSSDERARRCALSTVGFDLRATDPRDHVYSLLALTNLEIEPDYEKSLSQIYIEYSQVWLKTFQSKPLQPELRFLAYGGVGMFDEEPSLPSWVPNFRDQLQTKVKILGGRADKGIFGVSTPSASINVDNKSLVAPGVEVHSISKVHGVPQVGDNELHMSRLMEEIKGIHTAYSKRKSPLNLGEQSPSALPSSELAPGTKSDMKEAKKGYFKDLYQFSVNFALRNQLGYLKRIPPLQAILRVIWSQPMSQKVFGPTVMRGLNFLKLLSIYGPHSTPEANIQGLGFALDDGFDPTFHAKVFPVDEVEWPIRSLLDEFNDWAPIGGLTEMMEIEAHGLGI</sequence>
<dbReference type="OrthoDB" id="2157530at2759"/>
<evidence type="ECO:0000313" key="4">
    <source>
        <dbReference type="Proteomes" id="UP000722485"/>
    </source>
</evidence>
<dbReference type="PANTHER" id="PTHR24148">
    <property type="entry name" value="ANKYRIN REPEAT DOMAIN-CONTAINING PROTEIN 39 HOMOLOG-RELATED"/>
    <property type="match status" value="1"/>
</dbReference>
<keyword evidence="4" id="KW-1185">Reference proteome</keyword>
<name>A0A9P5H8H5_9HYPO</name>
<protein>
    <recommendedName>
        <fullName evidence="2">Heterokaryon incompatibility domain-containing protein</fullName>
    </recommendedName>
</protein>
<feature type="region of interest" description="Disordered" evidence="1">
    <location>
        <begin position="480"/>
        <end position="504"/>
    </location>
</feature>
<dbReference type="InterPro" id="IPR052895">
    <property type="entry name" value="HetReg/Transcr_Mod"/>
</dbReference>
<dbReference type="EMBL" id="JAANBB010000067">
    <property type="protein sequence ID" value="KAF7552039.1"/>
    <property type="molecule type" value="Genomic_DNA"/>
</dbReference>
<accession>A0A9P5H8H5</accession>
<evidence type="ECO:0000259" key="2">
    <source>
        <dbReference type="Pfam" id="PF06985"/>
    </source>
</evidence>